<dbReference type="SMART" id="SM00822">
    <property type="entry name" value="PKS_KR"/>
    <property type="match status" value="1"/>
</dbReference>
<dbReference type="Pfam" id="PF13561">
    <property type="entry name" value="adh_short_C2"/>
    <property type="match status" value="1"/>
</dbReference>
<accession>A0ABS6XQ31</accession>
<sequence>MLQRLKGKRALITGAGSGIGLATARLFVKEGAEVIMVDRKPLPWLQALEREIGSRCTAIHADVTKMADLDEVMELAKRRWGQLDILFPNAGIITTQSLGTITEAVFDRQFATNFKAVVFGVQKALPILADGASIILMSSCMSEMGAPGYTAYGATKAAVRSLARNWTVELANRGIRVNALLPGGVDTPLLEDAGVAPGSNPEVFDALIPRIPMARISSAEEIARCALFLATDDSSYMTGSALAVDGGIGQI</sequence>
<evidence type="ECO:0000313" key="4">
    <source>
        <dbReference type="EMBL" id="MBW4332318.1"/>
    </source>
</evidence>
<protein>
    <submittedName>
        <fullName evidence="4">SDR family oxidoreductase</fullName>
    </submittedName>
</protein>
<evidence type="ECO:0000256" key="1">
    <source>
        <dbReference type="ARBA" id="ARBA00006484"/>
    </source>
</evidence>
<dbReference type="InterPro" id="IPR057326">
    <property type="entry name" value="KR_dom"/>
</dbReference>
<comment type="similarity">
    <text evidence="1">Belongs to the short-chain dehydrogenases/reductases (SDR) family.</text>
</comment>
<proteinExistence type="inferred from homology"/>
<evidence type="ECO:0000256" key="2">
    <source>
        <dbReference type="ARBA" id="ARBA00023002"/>
    </source>
</evidence>
<dbReference type="PANTHER" id="PTHR43477:SF1">
    <property type="entry name" value="DIHYDROANTICAPSIN 7-DEHYDROGENASE"/>
    <property type="match status" value="1"/>
</dbReference>
<feature type="domain" description="Ketoreductase" evidence="3">
    <location>
        <begin position="8"/>
        <end position="183"/>
    </location>
</feature>
<dbReference type="Proteomes" id="UP001197214">
    <property type="component" value="Unassembled WGS sequence"/>
</dbReference>
<dbReference type="CDD" id="cd05233">
    <property type="entry name" value="SDR_c"/>
    <property type="match status" value="1"/>
</dbReference>
<reference evidence="4 5" key="1">
    <citation type="submission" date="2021-07" db="EMBL/GenBank/DDBJ databases">
        <title>Stakelama flava sp. nov., a novel endophytic bacterium isolated from branch of Kandelia candel.</title>
        <authorList>
            <person name="Tuo L."/>
        </authorList>
    </citation>
    <scope>NUCLEOTIDE SEQUENCE [LARGE SCALE GENOMIC DNA]</scope>
    <source>
        <strain evidence="4 5">CBK3Z-3</strain>
    </source>
</reference>
<dbReference type="EMBL" id="JAHWZX010000024">
    <property type="protein sequence ID" value="MBW4332318.1"/>
    <property type="molecule type" value="Genomic_DNA"/>
</dbReference>
<gene>
    <name evidence="4" type="ORF">KY084_15810</name>
</gene>
<organism evidence="4 5">
    <name type="scientific">Stakelama flava</name>
    <dbReference type="NCBI Taxonomy" id="2860338"/>
    <lineage>
        <taxon>Bacteria</taxon>
        <taxon>Pseudomonadati</taxon>
        <taxon>Pseudomonadota</taxon>
        <taxon>Alphaproteobacteria</taxon>
        <taxon>Sphingomonadales</taxon>
        <taxon>Sphingomonadaceae</taxon>
        <taxon>Stakelama</taxon>
    </lineage>
</organism>
<name>A0ABS6XQ31_9SPHN</name>
<dbReference type="InterPro" id="IPR002347">
    <property type="entry name" value="SDR_fam"/>
</dbReference>
<keyword evidence="5" id="KW-1185">Reference proteome</keyword>
<dbReference type="PANTHER" id="PTHR43477">
    <property type="entry name" value="DIHYDROANTICAPSIN 7-DEHYDROGENASE"/>
    <property type="match status" value="1"/>
</dbReference>
<comment type="caution">
    <text evidence="4">The sequence shown here is derived from an EMBL/GenBank/DDBJ whole genome shotgun (WGS) entry which is preliminary data.</text>
</comment>
<dbReference type="InterPro" id="IPR051122">
    <property type="entry name" value="SDR_DHRS6-like"/>
</dbReference>
<keyword evidence="2" id="KW-0560">Oxidoreductase</keyword>
<evidence type="ECO:0000313" key="5">
    <source>
        <dbReference type="Proteomes" id="UP001197214"/>
    </source>
</evidence>
<evidence type="ECO:0000259" key="3">
    <source>
        <dbReference type="SMART" id="SM00822"/>
    </source>
</evidence>